<proteinExistence type="predicted"/>
<feature type="region of interest" description="Disordered" evidence="1">
    <location>
        <begin position="173"/>
        <end position="201"/>
    </location>
</feature>
<accession>A0A1H2EPR7</accession>
<reference evidence="3" key="1">
    <citation type="submission" date="2016-10" db="EMBL/GenBank/DDBJ databases">
        <authorList>
            <person name="Varghese N."/>
            <person name="Submissions S."/>
        </authorList>
    </citation>
    <scope>NUCLEOTIDE SEQUENCE [LARGE SCALE GENOMIC DNA]</scope>
    <source>
        <strain evidence="3">Nm10</strain>
    </source>
</reference>
<keyword evidence="3" id="KW-1185">Reference proteome</keyword>
<evidence type="ECO:0008006" key="4">
    <source>
        <dbReference type="Google" id="ProtNLM"/>
    </source>
</evidence>
<dbReference type="Proteomes" id="UP000182882">
    <property type="component" value="Unassembled WGS sequence"/>
</dbReference>
<dbReference type="RefSeq" id="WP_143023465.1">
    <property type="nucleotide sequence ID" value="NZ_CP013341.1"/>
</dbReference>
<feature type="compositionally biased region" description="Basic and acidic residues" evidence="1">
    <location>
        <begin position="178"/>
        <end position="195"/>
    </location>
</feature>
<dbReference type="AlphaFoldDB" id="A0A1H2EPR7"/>
<protein>
    <recommendedName>
        <fullName evidence="4">DnaT DNA-binding domain-containing protein</fullName>
    </recommendedName>
</protein>
<organism evidence="2 3">
    <name type="scientific">Nitrosomonas ureae</name>
    <dbReference type="NCBI Taxonomy" id="44577"/>
    <lineage>
        <taxon>Bacteria</taxon>
        <taxon>Pseudomonadati</taxon>
        <taxon>Pseudomonadota</taxon>
        <taxon>Betaproteobacteria</taxon>
        <taxon>Nitrosomonadales</taxon>
        <taxon>Nitrosomonadaceae</taxon>
        <taxon>Nitrosomonas</taxon>
    </lineage>
</organism>
<dbReference type="EMBL" id="FNLN01000014">
    <property type="protein sequence ID" value="SDT97081.1"/>
    <property type="molecule type" value="Genomic_DNA"/>
</dbReference>
<sequence>MARARNIKPSFFTNEQLADNDPLGRLLFIGLWTLADYNGNLECKPRTIKVQVLPWDDCDIKQLMINLDKSGLIRFYSDSEKLFINIPNFLKHQSPHKNEREKPSEIPEYNTDHLQLIDYSSLTINHDLTGAIRINSTSDRADSLFLNPHSLNPDCLNLISDCGTSDSIESSVPIFPEGVDKTDPPPIEKTKKSEKSSTPNAEACRKTWDQYVLAYHNRYGTDPVRNATVNAQIVQFVKRIGIDESPHVAAFFVHHNNQFYIQKMHTVGTLLADAEKLRTEWATKRQVTNTQARLADKKQGTANVFKELIEEQRTVKNATN</sequence>
<name>A0A1H2EPR7_9PROT</name>
<gene>
    <name evidence="2" type="ORF">SAMN05216406_11459</name>
</gene>
<evidence type="ECO:0000313" key="2">
    <source>
        <dbReference type="EMBL" id="SDT97081.1"/>
    </source>
</evidence>
<evidence type="ECO:0000256" key="1">
    <source>
        <dbReference type="SAM" id="MobiDB-lite"/>
    </source>
</evidence>
<evidence type="ECO:0000313" key="3">
    <source>
        <dbReference type="Proteomes" id="UP000182882"/>
    </source>
</evidence>